<evidence type="ECO:0000313" key="1">
    <source>
        <dbReference type="EMBL" id="EMD30232.1"/>
    </source>
</evidence>
<dbReference type="EMBL" id="ANMG01000001">
    <property type="protein sequence ID" value="EMD30232.1"/>
    <property type="molecule type" value="Genomic_DNA"/>
</dbReference>
<dbReference type="EMBL" id="MUXN01000005">
    <property type="protein sequence ID" value="OOC07099.1"/>
    <property type="molecule type" value="Genomic_DNA"/>
</dbReference>
<sequence>MIDVTVKVPEDRIPEFYSMFGRWLADPAAFEVLPTEETEVDLVEWSRSDGDLAKVVWGKFSDKAKALFSTLMDKPGARFSGDELGRLLGLPNGKHGVAGVLGWPGRHCQAVGRTWPWAWEYPEGENARYWMTDEVAALFRRARAN</sequence>
<dbReference type="AlphaFoldDB" id="M2QW87"/>
<dbReference type="Pfam" id="PF19980">
    <property type="entry name" value="DUF6416"/>
    <property type="match status" value="1"/>
</dbReference>
<reference evidence="2 4" key="2">
    <citation type="submission" date="2017-02" db="EMBL/GenBank/DDBJ databases">
        <title>Amycolatopsis azurea DSM 43854 draft genome.</title>
        <authorList>
            <person name="Mayilraj S."/>
        </authorList>
    </citation>
    <scope>NUCLEOTIDE SEQUENCE [LARGE SCALE GENOMIC DNA]</scope>
    <source>
        <strain evidence="2 4">DSM 43854</strain>
    </source>
</reference>
<accession>M2QW87</accession>
<dbReference type="PATRIC" id="fig|1238180.3.peg.218"/>
<dbReference type="RefSeq" id="WP_005149836.1">
    <property type="nucleotide sequence ID" value="NZ_ANMG01000001.1"/>
</dbReference>
<evidence type="ECO:0000313" key="3">
    <source>
        <dbReference type="Proteomes" id="UP000014137"/>
    </source>
</evidence>
<dbReference type="Proteomes" id="UP000014137">
    <property type="component" value="Unassembled WGS sequence"/>
</dbReference>
<dbReference type="InterPro" id="IPR046301">
    <property type="entry name" value="DUF6416"/>
</dbReference>
<comment type="caution">
    <text evidence="1">The sequence shown here is derived from an EMBL/GenBank/DDBJ whole genome shotgun (WGS) entry which is preliminary data.</text>
</comment>
<organism evidence="1 3">
    <name type="scientific">Amycolatopsis azurea DSM 43854</name>
    <dbReference type="NCBI Taxonomy" id="1238180"/>
    <lineage>
        <taxon>Bacteria</taxon>
        <taxon>Bacillati</taxon>
        <taxon>Actinomycetota</taxon>
        <taxon>Actinomycetes</taxon>
        <taxon>Pseudonocardiales</taxon>
        <taxon>Pseudonocardiaceae</taxon>
        <taxon>Amycolatopsis</taxon>
    </lineage>
</organism>
<gene>
    <name evidence="2" type="ORF">B0293_08505</name>
    <name evidence="1" type="ORF">C791_0218</name>
</gene>
<keyword evidence="4" id="KW-1185">Reference proteome</keyword>
<evidence type="ECO:0000313" key="4">
    <source>
        <dbReference type="Proteomes" id="UP000188551"/>
    </source>
</evidence>
<dbReference type="OrthoDB" id="9787127at2"/>
<name>M2QW87_9PSEU</name>
<dbReference type="Proteomes" id="UP000188551">
    <property type="component" value="Unassembled WGS sequence"/>
</dbReference>
<proteinExistence type="predicted"/>
<protein>
    <submittedName>
        <fullName evidence="1">Uncharacterized protein</fullName>
    </submittedName>
</protein>
<evidence type="ECO:0000313" key="2">
    <source>
        <dbReference type="EMBL" id="OOC07099.1"/>
    </source>
</evidence>
<reference evidence="1 3" key="1">
    <citation type="submission" date="2012-10" db="EMBL/GenBank/DDBJ databases">
        <title>Genome assembly of Amycolatopsis azurea DSM 43854.</title>
        <authorList>
            <person name="Khatri I."/>
            <person name="Kaur I."/>
            <person name="Subramanian S."/>
            <person name="Mayilraj S."/>
        </authorList>
    </citation>
    <scope>NUCLEOTIDE SEQUENCE [LARGE SCALE GENOMIC DNA]</scope>
    <source>
        <strain evidence="1 3">DSM 43854</strain>
    </source>
</reference>